<dbReference type="PANTHER" id="PTHR43229">
    <property type="entry name" value="NODULATION PROTEIN J"/>
    <property type="match status" value="1"/>
</dbReference>
<dbReference type="EMBL" id="QGDD01000014">
    <property type="protein sequence ID" value="PWN00903.1"/>
    <property type="molecule type" value="Genomic_DNA"/>
</dbReference>
<comment type="subcellular location">
    <subcellularLocation>
        <location evidence="1">Membrane</location>
        <topology evidence="1">Multi-pass membrane protein</topology>
    </subcellularLocation>
</comment>
<evidence type="ECO:0000313" key="9">
    <source>
        <dbReference type="Proteomes" id="UP000245507"/>
    </source>
</evidence>
<accession>A0A316T9B9</accession>
<dbReference type="PANTHER" id="PTHR43229:SF2">
    <property type="entry name" value="NODULATION PROTEIN J"/>
    <property type="match status" value="1"/>
</dbReference>
<dbReference type="GO" id="GO:0140359">
    <property type="term" value="F:ABC-type transporter activity"/>
    <property type="evidence" value="ECO:0007669"/>
    <property type="project" value="InterPro"/>
</dbReference>
<evidence type="ECO:0000259" key="7">
    <source>
        <dbReference type="PROSITE" id="PS51012"/>
    </source>
</evidence>
<evidence type="ECO:0000256" key="3">
    <source>
        <dbReference type="ARBA" id="ARBA00022989"/>
    </source>
</evidence>
<sequence>MPSEARRVAVRAGLVRGWRETRYSLTDPTDLVWFFAFPVIYAVVLLFMRGSTVPGTDFELGAMVLPSIVGMTIAFGGLAGPANQIAMDREDGTLLRAKATPDGMIGYLVGKTVMFSLGTLVSLMVLAIPAVTVADELRIDGRTALLLPVLFVAGMVATVPMSVALGSLFRSSAQSMLIFLASMVLISVSGIFYPITALPTWLQWVGQAFPFYWLGLGTRSAMLPSDLVTAEIGDSWRTLEMFGVLGIWAVVGFAIAPAVLRRMARRQSGSVVAAARERVMAQGY</sequence>
<keyword evidence="2 6" id="KW-0812">Transmembrane</keyword>
<evidence type="ECO:0000256" key="6">
    <source>
        <dbReference type="SAM" id="Phobius"/>
    </source>
</evidence>
<name>A0A316T9B9_9ACTN</name>
<proteinExistence type="predicted"/>
<evidence type="ECO:0000313" key="8">
    <source>
        <dbReference type="EMBL" id="PWN00903.1"/>
    </source>
</evidence>
<keyword evidence="9" id="KW-1185">Reference proteome</keyword>
<keyword evidence="5" id="KW-0046">Antibiotic resistance</keyword>
<keyword evidence="4 6" id="KW-0472">Membrane</keyword>
<feature type="transmembrane region" description="Helical" evidence="6">
    <location>
        <begin position="175"/>
        <end position="194"/>
    </location>
</feature>
<dbReference type="InterPro" id="IPR047817">
    <property type="entry name" value="ABC2_TM_bact-type"/>
</dbReference>
<evidence type="ECO:0000256" key="5">
    <source>
        <dbReference type="ARBA" id="ARBA00023251"/>
    </source>
</evidence>
<comment type="caution">
    <text evidence="8">The sequence shown here is derived from an EMBL/GenBank/DDBJ whole genome shotgun (WGS) entry which is preliminary data.</text>
</comment>
<dbReference type="PIRSF" id="PIRSF006648">
    <property type="entry name" value="DrrB"/>
    <property type="match status" value="1"/>
</dbReference>
<dbReference type="PROSITE" id="PS51012">
    <property type="entry name" value="ABC_TM2"/>
    <property type="match status" value="1"/>
</dbReference>
<dbReference type="GO" id="GO:0046677">
    <property type="term" value="P:response to antibiotic"/>
    <property type="evidence" value="ECO:0007669"/>
    <property type="project" value="UniProtKB-KW"/>
</dbReference>
<dbReference type="OrthoDB" id="9786643at2"/>
<evidence type="ECO:0000256" key="2">
    <source>
        <dbReference type="ARBA" id="ARBA00022692"/>
    </source>
</evidence>
<feature type="transmembrane region" description="Helical" evidence="6">
    <location>
        <begin position="241"/>
        <end position="260"/>
    </location>
</feature>
<evidence type="ECO:0000256" key="4">
    <source>
        <dbReference type="ARBA" id="ARBA00023136"/>
    </source>
</evidence>
<feature type="domain" description="ABC transmembrane type-2" evidence="7">
    <location>
        <begin position="29"/>
        <end position="263"/>
    </location>
</feature>
<protein>
    <submittedName>
        <fullName evidence="8">ABC transporter</fullName>
    </submittedName>
</protein>
<dbReference type="AlphaFoldDB" id="A0A316T9B9"/>
<gene>
    <name evidence="8" type="ORF">DJ010_21285</name>
</gene>
<feature type="transmembrane region" description="Helical" evidence="6">
    <location>
        <begin position="145"/>
        <end position="169"/>
    </location>
</feature>
<dbReference type="InterPro" id="IPR013525">
    <property type="entry name" value="ABC2_TM"/>
</dbReference>
<feature type="transmembrane region" description="Helical" evidence="6">
    <location>
        <begin position="60"/>
        <end position="79"/>
    </location>
</feature>
<dbReference type="InterPro" id="IPR051784">
    <property type="entry name" value="Nod_factor_ABC_transporter"/>
</dbReference>
<dbReference type="Pfam" id="PF12698">
    <property type="entry name" value="ABC2_membrane_3"/>
    <property type="match status" value="1"/>
</dbReference>
<feature type="transmembrane region" description="Helical" evidence="6">
    <location>
        <begin position="31"/>
        <end position="48"/>
    </location>
</feature>
<organism evidence="8 9">
    <name type="scientific">Nocardioides silvaticus</name>
    <dbReference type="NCBI Taxonomy" id="2201891"/>
    <lineage>
        <taxon>Bacteria</taxon>
        <taxon>Bacillati</taxon>
        <taxon>Actinomycetota</taxon>
        <taxon>Actinomycetes</taxon>
        <taxon>Propionibacteriales</taxon>
        <taxon>Nocardioidaceae</taxon>
        <taxon>Nocardioides</taxon>
    </lineage>
</organism>
<keyword evidence="3 6" id="KW-1133">Transmembrane helix</keyword>
<feature type="transmembrane region" description="Helical" evidence="6">
    <location>
        <begin position="113"/>
        <end position="133"/>
    </location>
</feature>
<dbReference type="GO" id="GO:0043190">
    <property type="term" value="C:ATP-binding cassette (ABC) transporter complex"/>
    <property type="evidence" value="ECO:0007669"/>
    <property type="project" value="InterPro"/>
</dbReference>
<dbReference type="Proteomes" id="UP000245507">
    <property type="component" value="Unassembled WGS sequence"/>
</dbReference>
<reference evidence="8 9" key="1">
    <citation type="submission" date="2018-05" db="EMBL/GenBank/DDBJ databases">
        <title>Nocardioides silvaticus genome.</title>
        <authorList>
            <person name="Li C."/>
            <person name="Wang G."/>
        </authorList>
    </citation>
    <scope>NUCLEOTIDE SEQUENCE [LARGE SCALE GENOMIC DNA]</scope>
    <source>
        <strain evidence="8 9">CCTCC AB 2018079</strain>
    </source>
</reference>
<dbReference type="InterPro" id="IPR000412">
    <property type="entry name" value="ABC_2_transport"/>
</dbReference>
<evidence type="ECO:0000256" key="1">
    <source>
        <dbReference type="ARBA" id="ARBA00004141"/>
    </source>
</evidence>